<gene>
    <name evidence="3" type="ORF">ENV38_02775</name>
</gene>
<feature type="transmembrane region" description="Helical" evidence="2">
    <location>
        <begin position="12"/>
        <end position="34"/>
    </location>
</feature>
<protein>
    <submittedName>
        <fullName evidence="3">Uncharacterized protein</fullName>
    </submittedName>
</protein>
<keyword evidence="2" id="KW-0812">Transmembrane</keyword>
<feature type="region of interest" description="Disordered" evidence="1">
    <location>
        <begin position="44"/>
        <end position="67"/>
    </location>
</feature>
<keyword evidence="2" id="KW-0472">Membrane</keyword>
<organism evidence="3">
    <name type="scientific">candidate division WOR-3 bacterium</name>
    <dbReference type="NCBI Taxonomy" id="2052148"/>
    <lineage>
        <taxon>Bacteria</taxon>
        <taxon>Bacteria division WOR-3</taxon>
    </lineage>
</organism>
<evidence type="ECO:0000256" key="1">
    <source>
        <dbReference type="SAM" id="MobiDB-lite"/>
    </source>
</evidence>
<reference evidence="3" key="1">
    <citation type="journal article" date="2020" name="mSystems">
        <title>Genome- and Community-Level Interaction Insights into Carbon Utilization and Element Cycling Functions of Hydrothermarchaeota in Hydrothermal Sediment.</title>
        <authorList>
            <person name="Zhou Z."/>
            <person name="Liu Y."/>
            <person name="Xu W."/>
            <person name="Pan J."/>
            <person name="Luo Z.H."/>
            <person name="Li M."/>
        </authorList>
    </citation>
    <scope>NUCLEOTIDE SEQUENCE [LARGE SCALE GENOMIC DNA]</scope>
    <source>
        <strain evidence="3">SpSt-754</strain>
    </source>
</reference>
<accession>A0A7V3NU37</accession>
<sequence>MMKEVRLSRFQVVLIVVSFVALLVVVGLLAYKYFSSNSGPSPTSVASEIASSQPTQGVSEAPNFYPTPTRGLGISRKEIMDVYKQKGFTFEESSPVGGSPRVIGRATNGVVYLEIIGPPENVEKITMMFGVPSDAPSVVRENLAYVSALLDEFAAPGSGNWFINEIPKIKNGCLDSSKAFGNREVQVMFYPNGMAFAIIAPAP</sequence>
<name>A0A7V3NU37_UNCW3</name>
<dbReference type="EMBL" id="DTGD01000105">
    <property type="protein sequence ID" value="HGB35817.1"/>
    <property type="molecule type" value="Genomic_DNA"/>
</dbReference>
<comment type="caution">
    <text evidence="3">The sequence shown here is derived from an EMBL/GenBank/DDBJ whole genome shotgun (WGS) entry which is preliminary data.</text>
</comment>
<evidence type="ECO:0000313" key="3">
    <source>
        <dbReference type="EMBL" id="HGB35817.1"/>
    </source>
</evidence>
<proteinExistence type="predicted"/>
<keyword evidence="2" id="KW-1133">Transmembrane helix</keyword>
<feature type="compositionally biased region" description="Polar residues" evidence="1">
    <location>
        <begin position="44"/>
        <end position="58"/>
    </location>
</feature>
<dbReference type="AlphaFoldDB" id="A0A7V3NU37"/>
<evidence type="ECO:0000256" key="2">
    <source>
        <dbReference type="SAM" id="Phobius"/>
    </source>
</evidence>